<protein>
    <submittedName>
        <fullName evidence="1">Uncharacterized protein</fullName>
    </submittedName>
</protein>
<dbReference type="OrthoDB" id="1424246at2"/>
<sequence length="89" mass="10152">MPVSAAVGKHDQYHAILMELVEQVVRKSPRAAALNDLDLMMYAFEDYQIVLSHSIPAKRIVKVLPQGDAFGRIIKSRKQQRLKYGISWD</sequence>
<comment type="caution">
    <text evidence="1">The sequence shown here is derived from an EMBL/GenBank/DDBJ whole genome shotgun (WGS) entry which is preliminary data.</text>
</comment>
<dbReference type="RefSeq" id="WP_110998183.1">
    <property type="nucleotide sequence ID" value="NZ_QKTW01000010.1"/>
</dbReference>
<evidence type="ECO:0000313" key="2">
    <source>
        <dbReference type="Proteomes" id="UP000248745"/>
    </source>
</evidence>
<reference evidence="1 2" key="1">
    <citation type="submission" date="2018-06" db="EMBL/GenBank/DDBJ databases">
        <title>Mucibacter soli gen. nov., sp. nov., a new member of the family Chitinophagaceae producing mucin.</title>
        <authorList>
            <person name="Kim M.-K."/>
            <person name="Park S."/>
            <person name="Kim T.-S."/>
            <person name="Joung Y."/>
            <person name="Han J.-H."/>
            <person name="Kim S.B."/>
        </authorList>
    </citation>
    <scope>NUCLEOTIDE SEQUENCE [LARGE SCALE GENOMIC DNA]</scope>
    <source>
        <strain evidence="1 2">R1-15</strain>
    </source>
</reference>
<keyword evidence="2" id="KW-1185">Reference proteome</keyword>
<dbReference type="AlphaFoldDB" id="A0A2W2C139"/>
<gene>
    <name evidence="1" type="ORF">DN068_06980</name>
</gene>
<organism evidence="1 2">
    <name type="scientific">Taibaiella soli</name>
    <dbReference type="NCBI Taxonomy" id="1649169"/>
    <lineage>
        <taxon>Bacteria</taxon>
        <taxon>Pseudomonadati</taxon>
        <taxon>Bacteroidota</taxon>
        <taxon>Chitinophagia</taxon>
        <taxon>Chitinophagales</taxon>
        <taxon>Chitinophagaceae</taxon>
        <taxon>Taibaiella</taxon>
    </lineage>
</organism>
<dbReference type="Proteomes" id="UP000248745">
    <property type="component" value="Unassembled WGS sequence"/>
</dbReference>
<evidence type="ECO:0000313" key="1">
    <source>
        <dbReference type="EMBL" id="PZF73733.1"/>
    </source>
</evidence>
<accession>A0A2W2C139</accession>
<proteinExistence type="predicted"/>
<dbReference type="EMBL" id="QKTW01000010">
    <property type="protein sequence ID" value="PZF73733.1"/>
    <property type="molecule type" value="Genomic_DNA"/>
</dbReference>
<name>A0A2W2C139_9BACT</name>